<sequence length="324" mass="35823">MAMGTKSSDSNYSGSAQTTVPPGGKPGIFTSMLHLLVLLFLLLFVVGGMIFKGDWAPLGLPPFSVDCCAGLHVAIGFFCWWFPPLGILSIGYQIADSQGMNEAVSGHGAEPIEATIGDCLEYVIGFSVCYLSHTTFPLHTLDPQTFVNRLKKTVWPRWGRVEGEETVSVQKSILHVALVILCTSYFFVGLHWIPQTEDEVEILSKYRQYTRCCSNIHVALGPPCWYNPPLLVAFLWYQLAEPSRWNSEGTLYGGIVAEYLIGICMAITAHRVKPLWSLKPNVICKRVANLFWARWGNEEDANVVAGSGMRQVSGNSSRDSRDVV</sequence>
<dbReference type="OrthoDB" id="192609at2759"/>
<gene>
    <name evidence="2" type="ORF">TrST_g437</name>
</gene>
<evidence type="ECO:0000313" key="2">
    <source>
        <dbReference type="EMBL" id="GMH83437.1"/>
    </source>
</evidence>
<feature type="transmembrane region" description="Helical" evidence="1">
    <location>
        <begin position="63"/>
        <end position="83"/>
    </location>
</feature>
<feature type="transmembrane region" description="Helical" evidence="1">
    <location>
        <begin position="173"/>
        <end position="193"/>
    </location>
</feature>
<protein>
    <submittedName>
        <fullName evidence="2">Uncharacterized protein</fullName>
    </submittedName>
</protein>
<accession>A0A9W7B953</accession>
<keyword evidence="3" id="KW-1185">Reference proteome</keyword>
<dbReference type="Proteomes" id="UP001165085">
    <property type="component" value="Unassembled WGS sequence"/>
</dbReference>
<keyword evidence="1" id="KW-1133">Transmembrane helix</keyword>
<reference evidence="3" key="1">
    <citation type="journal article" date="2023" name="Commun. Biol.">
        <title>Genome analysis of Parmales, the sister group of diatoms, reveals the evolutionary specialization of diatoms from phago-mixotrophs to photoautotrophs.</title>
        <authorList>
            <person name="Ban H."/>
            <person name="Sato S."/>
            <person name="Yoshikawa S."/>
            <person name="Yamada K."/>
            <person name="Nakamura Y."/>
            <person name="Ichinomiya M."/>
            <person name="Sato N."/>
            <person name="Blanc-Mathieu R."/>
            <person name="Endo H."/>
            <person name="Kuwata A."/>
            <person name="Ogata H."/>
        </authorList>
    </citation>
    <scope>NUCLEOTIDE SEQUENCE [LARGE SCALE GENOMIC DNA]</scope>
    <source>
        <strain evidence="3">NIES 3701</strain>
    </source>
</reference>
<keyword evidence="1" id="KW-0472">Membrane</keyword>
<dbReference type="EMBL" id="BRXY01000281">
    <property type="protein sequence ID" value="GMH83437.1"/>
    <property type="molecule type" value="Genomic_DNA"/>
</dbReference>
<feature type="transmembrane region" description="Helical" evidence="1">
    <location>
        <begin position="214"/>
        <end position="237"/>
    </location>
</feature>
<proteinExistence type="predicted"/>
<evidence type="ECO:0000256" key="1">
    <source>
        <dbReference type="SAM" id="Phobius"/>
    </source>
</evidence>
<comment type="caution">
    <text evidence="2">The sequence shown here is derived from an EMBL/GenBank/DDBJ whole genome shotgun (WGS) entry which is preliminary data.</text>
</comment>
<dbReference type="AlphaFoldDB" id="A0A9W7B953"/>
<feature type="transmembrane region" description="Helical" evidence="1">
    <location>
        <begin position="28"/>
        <end position="51"/>
    </location>
</feature>
<evidence type="ECO:0000313" key="3">
    <source>
        <dbReference type="Proteomes" id="UP001165085"/>
    </source>
</evidence>
<feature type="transmembrane region" description="Helical" evidence="1">
    <location>
        <begin position="249"/>
        <end position="269"/>
    </location>
</feature>
<keyword evidence="1" id="KW-0812">Transmembrane</keyword>
<name>A0A9W7B953_9STRA</name>
<organism evidence="2 3">
    <name type="scientific">Triparma strigata</name>
    <dbReference type="NCBI Taxonomy" id="1606541"/>
    <lineage>
        <taxon>Eukaryota</taxon>
        <taxon>Sar</taxon>
        <taxon>Stramenopiles</taxon>
        <taxon>Ochrophyta</taxon>
        <taxon>Bolidophyceae</taxon>
        <taxon>Parmales</taxon>
        <taxon>Triparmaceae</taxon>
        <taxon>Triparma</taxon>
    </lineage>
</organism>